<keyword evidence="6" id="KW-1133">Transmembrane helix</keyword>
<dbReference type="AlphaFoldDB" id="A0A8K0STV9"/>
<dbReference type="OrthoDB" id="10254665at2759"/>
<organism evidence="7 8">
    <name type="scientific">Stachybotrys elegans</name>
    <dbReference type="NCBI Taxonomy" id="80388"/>
    <lineage>
        <taxon>Eukaryota</taxon>
        <taxon>Fungi</taxon>
        <taxon>Dikarya</taxon>
        <taxon>Ascomycota</taxon>
        <taxon>Pezizomycotina</taxon>
        <taxon>Sordariomycetes</taxon>
        <taxon>Hypocreomycetidae</taxon>
        <taxon>Hypocreales</taxon>
        <taxon>Stachybotryaceae</taxon>
        <taxon>Stachybotrys</taxon>
    </lineage>
</organism>
<accession>A0A8K0STV9</accession>
<dbReference type="Gene3D" id="3.50.50.60">
    <property type="entry name" value="FAD/NAD(P)-binding domain"/>
    <property type="match status" value="1"/>
</dbReference>
<evidence type="ECO:0000256" key="3">
    <source>
        <dbReference type="ARBA" id="ARBA00022827"/>
    </source>
</evidence>
<dbReference type="GO" id="GO:0050660">
    <property type="term" value="F:flavin adenine dinucleotide binding"/>
    <property type="evidence" value="ECO:0007669"/>
    <property type="project" value="InterPro"/>
</dbReference>
<evidence type="ECO:0000313" key="8">
    <source>
        <dbReference type="Proteomes" id="UP000813444"/>
    </source>
</evidence>
<dbReference type="InterPro" id="IPR050346">
    <property type="entry name" value="FMO-like"/>
</dbReference>
<dbReference type="InterPro" id="IPR020946">
    <property type="entry name" value="Flavin_mOase-like"/>
</dbReference>
<keyword evidence="6" id="KW-0812">Transmembrane</keyword>
<feature type="transmembrane region" description="Helical" evidence="6">
    <location>
        <begin position="559"/>
        <end position="583"/>
    </location>
</feature>
<dbReference type="EMBL" id="JAGPNK010000005">
    <property type="protein sequence ID" value="KAH7320848.1"/>
    <property type="molecule type" value="Genomic_DNA"/>
</dbReference>
<dbReference type="PIRSF" id="PIRSF000332">
    <property type="entry name" value="FMO"/>
    <property type="match status" value="1"/>
</dbReference>
<comment type="caution">
    <text evidence="7">The sequence shown here is derived from an EMBL/GenBank/DDBJ whole genome shotgun (WGS) entry which is preliminary data.</text>
</comment>
<dbReference type="Pfam" id="PF00743">
    <property type="entry name" value="FMO-like"/>
    <property type="match status" value="2"/>
</dbReference>
<evidence type="ECO:0000256" key="2">
    <source>
        <dbReference type="ARBA" id="ARBA00022630"/>
    </source>
</evidence>
<keyword evidence="3" id="KW-0274">FAD</keyword>
<evidence type="ECO:0000313" key="7">
    <source>
        <dbReference type="EMBL" id="KAH7320848.1"/>
    </source>
</evidence>
<proteinExistence type="inferred from homology"/>
<keyword evidence="5" id="KW-0560">Oxidoreductase</keyword>
<keyword evidence="6" id="KW-0472">Membrane</keyword>
<dbReference type="GO" id="GO:0050661">
    <property type="term" value="F:NADP binding"/>
    <property type="evidence" value="ECO:0007669"/>
    <property type="project" value="InterPro"/>
</dbReference>
<keyword evidence="2" id="KW-0285">Flavoprotein</keyword>
<dbReference type="InterPro" id="IPR036188">
    <property type="entry name" value="FAD/NAD-bd_sf"/>
</dbReference>
<keyword evidence="8" id="KW-1185">Reference proteome</keyword>
<protein>
    <submittedName>
        <fullName evidence="7">Dimethylaniline monooxygenase</fullName>
    </submittedName>
</protein>
<comment type="similarity">
    <text evidence="1">Belongs to the FMO family.</text>
</comment>
<dbReference type="InterPro" id="IPR000960">
    <property type="entry name" value="Flavin_mOase"/>
</dbReference>
<sequence>MAYAPMKVAIIGGGPAGLATLKFLVTAHNYFPIPPIEARLFESRPSIGGTFAYHVYEDAELVSSKYLTAFSDFRLPPDAPDFVTPEDYVNYLHRYVAWFSLGCFIECGTRVTGVRRAPKGPGHIVSLLNGYREESEWLCDAVAVCSGLNGTPCMPDIPGIERVPTVLHSSRLKLRQQFGKDTNVVVLGAGETSMDIAHLAVTSPTASVTICHREGWFCGPKIVPVAARGGHPPKSTKNKPVDTSVCSLFDTAYTHPTLQRSPLPWFVYDKWVKGIHWLISGTPEGPDQWAGQMSKSRKHLDSIFLCKSNRALPYISAGRRSESWWNRLRSSILNVPLLDTGGKKIDVARWPTHVDQHGFMHFGEPEPGEHIVHGGSIKPDVVVCATGYNAESSYLGNDYYSLDEADIYGICSSNDKSVGYIGFVRPSIGAMPPLAELQAQLWVLLLLQDAFSITIPRDPRAVAWYELDYKMHARGGRDLFATKRAVDHESYAYQLALAIGSAPTLSYILSKGPKLAFTWAFGSNFNTKFRLVGPWGQEPISTYIMENELYNVVRQTGGLVYIVTYTILPFLLFGSISLGLYAVDYVKNLCSGMAQYFMSQLNRQVKGKRHLM</sequence>
<name>A0A8K0STV9_9HYPO</name>
<keyword evidence="4" id="KW-0521">NADP</keyword>
<keyword evidence="7" id="KW-0503">Monooxygenase</keyword>
<evidence type="ECO:0000256" key="6">
    <source>
        <dbReference type="SAM" id="Phobius"/>
    </source>
</evidence>
<evidence type="ECO:0000256" key="1">
    <source>
        <dbReference type="ARBA" id="ARBA00009183"/>
    </source>
</evidence>
<gene>
    <name evidence="7" type="ORF">B0I35DRAFT_510660</name>
</gene>
<reference evidence="7" key="1">
    <citation type="journal article" date="2021" name="Nat. Commun.">
        <title>Genetic determinants of endophytism in the Arabidopsis root mycobiome.</title>
        <authorList>
            <person name="Mesny F."/>
            <person name="Miyauchi S."/>
            <person name="Thiergart T."/>
            <person name="Pickel B."/>
            <person name="Atanasova L."/>
            <person name="Karlsson M."/>
            <person name="Huettel B."/>
            <person name="Barry K.W."/>
            <person name="Haridas S."/>
            <person name="Chen C."/>
            <person name="Bauer D."/>
            <person name="Andreopoulos W."/>
            <person name="Pangilinan J."/>
            <person name="LaButti K."/>
            <person name="Riley R."/>
            <person name="Lipzen A."/>
            <person name="Clum A."/>
            <person name="Drula E."/>
            <person name="Henrissat B."/>
            <person name="Kohler A."/>
            <person name="Grigoriev I.V."/>
            <person name="Martin F.M."/>
            <person name="Hacquard S."/>
        </authorList>
    </citation>
    <scope>NUCLEOTIDE SEQUENCE</scope>
    <source>
        <strain evidence="7">MPI-CAGE-CH-0235</strain>
    </source>
</reference>
<dbReference type="SUPFAM" id="SSF51905">
    <property type="entry name" value="FAD/NAD(P)-binding domain"/>
    <property type="match status" value="1"/>
</dbReference>
<dbReference type="Proteomes" id="UP000813444">
    <property type="component" value="Unassembled WGS sequence"/>
</dbReference>
<dbReference type="GO" id="GO:0004499">
    <property type="term" value="F:N,N-dimethylaniline monooxygenase activity"/>
    <property type="evidence" value="ECO:0007669"/>
    <property type="project" value="InterPro"/>
</dbReference>
<evidence type="ECO:0000256" key="4">
    <source>
        <dbReference type="ARBA" id="ARBA00022857"/>
    </source>
</evidence>
<dbReference type="PRINTS" id="PR00370">
    <property type="entry name" value="FMOXYGENASE"/>
</dbReference>
<evidence type="ECO:0000256" key="5">
    <source>
        <dbReference type="ARBA" id="ARBA00023002"/>
    </source>
</evidence>
<dbReference type="PANTHER" id="PTHR23023">
    <property type="entry name" value="DIMETHYLANILINE MONOOXYGENASE"/>
    <property type="match status" value="1"/>
</dbReference>